<comment type="function">
    <text evidence="4">S-adenosyl-L-methionine-dependent methyltransferase.</text>
</comment>
<accession>A0AAD5V4I1</accession>
<dbReference type="SUPFAM" id="SSF53335">
    <property type="entry name" value="S-adenosyl-L-methionine-dependent methyltransferases"/>
    <property type="match status" value="1"/>
</dbReference>
<gene>
    <name evidence="7" type="ORF">NLI96_g4650</name>
</gene>
<evidence type="ECO:0000256" key="5">
    <source>
        <dbReference type="SAM" id="MobiDB-lite"/>
    </source>
</evidence>
<feature type="compositionally biased region" description="Acidic residues" evidence="5">
    <location>
        <begin position="311"/>
        <end position="321"/>
    </location>
</feature>
<organism evidence="7 8">
    <name type="scientific">Meripilus lineatus</name>
    <dbReference type="NCBI Taxonomy" id="2056292"/>
    <lineage>
        <taxon>Eukaryota</taxon>
        <taxon>Fungi</taxon>
        <taxon>Dikarya</taxon>
        <taxon>Basidiomycota</taxon>
        <taxon>Agaricomycotina</taxon>
        <taxon>Agaricomycetes</taxon>
        <taxon>Polyporales</taxon>
        <taxon>Meripilaceae</taxon>
        <taxon>Meripilus</taxon>
    </lineage>
</organism>
<feature type="region of interest" description="Disordered" evidence="5">
    <location>
        <begin position="307"/>
        <end position="349"/>
    </location>
</feature>
<comment type="similarity">
    <text evidence="1 4">Belongs to the methyltransferase superfamily. METL family.</text>
</comment>
<keyword evidence="3 4" id="KW-0808">Transferase</keyword>
<evidence type="ECO:0000256" key="2">
    <source>
        <dbReference type="ARBA" id="ARBA00022603"/>
    </source>
</evidence>
<dbReference type="AlphaFoldDB" id="A0AAD5V4I1"/>
<feature type="compositionally biased region" description="Low complexity" evidence="5">
    <location>
        <begin position="1"/>
        <end position="22"/>
    </location>
</feature>
<dbReference type="InterPro" id="IPR026113">
    <property type="entry name" value="METTL2/6/8-like"/>
</dbReference>
<dbReference type="PANTHER" id="PTHR22809:SF11">
    <property type="entry name" value="TRNA N(3)-METHYLCYTIDINE METHYLTRANSFERASE METTL2"/>
    <property type="match status" value="1"/>
</dbReference>
<feature type="domain" description="Methyltransferase type 12" evidence="6">
    <location>
        <begin position="141"/>
        <end position="245"/>
    </location>
</feature>
<sequence>MMTMTTSTSTSTLGSLSEPSSSKNATSRTASSVHDIKSEKPPFGARILRDGADVWSHNAWDHVPPPVDQQETIAAALAIQHLEPVPEKDKPIYHNWPARHWNTFYKQNGEKFFRNRKWLLIEFPELFEATRATSGPVTIAEIGCGAGNAVFPLLAANENSQLHLKAFDYSAEAVKLVREKPQYQTPPVGTIHADVWDLTSAELPAGLGPESVDFVLLVFVFSALHPHEWRQAVHNIHKILKPGGKVMLRDYGRYDLAQIRFKGGRLLEENFYIRGDKTRVYFFELDELALLFTGAIAPSVWKQYGQPVKVEEEEEEEGEDGDSSRGSTPGAESTDSLPPATSPELSSSGQEELNIIAAGIQETPTVARTGIHPSLLSQNGEGSPHAMFNIEQLGVDRRLIVNRKRQLKMYRAWMQAKFQKLS</sequence>
<name>A0AAD5V4I1_9APHY</name>
<dbReference type="Gene3D" id="3.40.50.150">
    <property type="entry name" value="Vaccinia Virus protein VP39"/>
    <property type="match status" value="1"/>
</dbReference>
<protein>
    <recommendedName>
        <fullName evidence="4">tRNA N(3)-methylcytidine methyltransferase</fullName>
        <ecNumber evidence="4">2.1.1.-</ecNumber>
    </recommendedName>
</protein>
<evidence type="ECO:0000256" key="1">
    <source>
        <dbReference type="ARBA" id="ARBA00009725"/>
    </source>
</evidence>
<dbReference type="Pfam" id="PF08242">
    <property type="entry name" value="Methyltransf_12"/>
    <property type="match status" value="1"/>
</dbReference>
<keyword evidence="2 4" id="KW-0489">Methyltransferase</keyword>
<proteinExistence type="inferred from homology"/>
<dbReference type="InterPro" id="IPR013217">
    <property type="entry name" value="Methyltransf_12"/>
</dbReference>
<comment type="caution">
    <text evidence="7">The sequence shown here is derived from an EMBL/GenBank/DDBJ whole genome shotgun (WGS) entry which is preliminary data.</text>
</comment>
<dbReference type="EC" id="2.1.1.-" evidence="4"/>
<keyword evidence="8" id="KW-1185">Reference proteome</keyword>
<dbReference type="CDD" id="cd02440">
    <property type="entry name" value="AdoMet_MTases"/>
    <property type="match status" value="1"/>
</dbReference>
<dbReference type="GO" id="GO:0032259">
    <property type="term" value="P:methylation"/>
    <property type="evidence" value="ECO:0007669"/>
    <property type="project" value="UniProtKB-KW"/>
</dbReference>
<feature type="compositionally biased region" description="Polar residues" evidence="5">
    <location>
        <begin position="23"/>
        <end position="32"/>
    </location>
</feature>
<evidence type="ECO:0000313" key="7">
    <source>
        <dbReference type="EMBL" id="KAJ3485880.1"/>
    </source>
</evidence>
<dbReference type="PANTHER" id="PTHR22809">
    <property type="entry name" value="METHYLTRANSFERASE-RELATED"/>
    <property type="match status" value="1"/>
</dbReference>
<reference evidence="7" key="1">
    <citation type="submission" date="2022-07" db="EMBL/GenBank/DDBJ databases">
        <title>Genome Sequence of Physisporinus lineatus.</title>
        <authorList>
            <person name="Buettner E."/>
        </authorList>
    </citation>
    <scope>NUCLEOTIDE SEQUENCE</scope>
    <source>
        <strain evidence="7">VT162</strain>
    </source>
</reference>
<dbReference type="GO" id="GO:0052735">
    <property type="term" value="F:tRNA (cytidine-3-)-methyltransferase activity"/>
    <property type="evidence" value="ECO:0007669"/>
    <property type="project" value="TreeGrafter"/>
</dbReference>
<evidence type="ECO:0000256" key="3">
    <source>
        <dbReference type="ARBA" id="ARBA00022679"/>
    </source>
</evidence>
<dbReference type="PIRSF" id="PIRSF037755">
    <property type="entry name" value="Mettl2_prd"/>
    <property type="match status" value="1"/>
</dbReference>
<feature type="compositionally biased region" description="Polar residues" evidence="5">
    <location>
        <begin position="324"/>
        <end position="336"/>
    </location>
</feature>
<feature type="region of interest" description="Disordered" evidence="5">
    <location>
        <begin position="1"/>
        <end position="38"/>
    </location>
</feature>
<evidence type="ECO:0000256" key="4">
    <source>
        <dbReference type="PIRNR" id="PIRNR037755"/>
    </source>
</evidence>
<evidence type="ECO:0000313" key="8">
    <source>
        <dbReference type="Proteomes" id="UP001212997"/>
    </source>
</evidence>
<dbReference type="InterPro" id="IPR029063">
    <property type="entry name" value="SAM-dependent_MTases_sf"/>
</dbReference>
<evidence type="ECO:0000259" key="6">
    <source>
        <dbReference type="Pfam" id="PF08242"/>
    </source>
</evidence>
<dbReference type="EMBL" id="JANAWD010000139">
    <property type="protein sequence ID" value="KAJ3485880.1"/>
    <property type="molecule type" value="Genomic_DNA"/>
</dbReference>
<dbReference type="Proteomes" id="UP001212997">
    <property type="component" value="Unassembled WGS sequence"/>
</dbReference>